<dbReference type="InterPro" id="IPR035595">
    <property type="entry name" value="UDP_glycos_trans_CS"/>
</dbReference>
<dbReference type="Proteomes" id="UP000823388">
    <property type="component" value="Chromosome 9K"/>
</dbReference>
<feature type="domain" description="Glycosyltransferase N-terminal" evidence="5">
    <location>
        <begin position="37"/>
        <end position="154"/>
    </location>
</feature>
<protein>
    <recommendedName>
        <fullName evidence="4">Glycosyltransferase</fullName>
        <ecNumber evidence="4">2.4.1.-</ecNumber>
    </recommendedName>
</protein>
<dbReference type="InterPro" id="IPR058980">
    <property type="entry name" value="Glyco_transf_N"/>
</dbReference>
<evidence type="ECO:0000259" key="5">
    <source>
        <dbReference type="Pfam" id="PF26168"/>
    </source>
</evidence>
<dbReference type="GO" id="GO:0080043">
    <property type="term" value="F:quercetin 3-O-glucosyltransferase activity"/>
    <property type="evidence" value="ECO:0007669"/>
    <property type="project" value="TreeGrafter"/>
</dbReference>
<evidence type="ECO:0000313" key="7">
    <source>
        <dbReference type="Proteomes" id="UP000823388"/>
    </source>
</evidence>
<organism evidence="6 7">
    <name type="scientific">Panicum virgatum</name>
    <name type="common">Blackwell switchgrass</name>
    <dbReference type="NCBI Taxonomy" id="38727"/>
    <lineage>
        <taxon>Eukaryota</taxon>
        <taxon>Viridiplantae</taxon>
        <taxon>Streptophyta</taxon>
        <taxon>Embryophyta</taxon>
        <taxon>Tracheophyta</taxon>
        <taxon>Spermatophyta</taxon>
        <taxon>Magnoliopsida</taxon>
        <taxon>Liliopsida</taxon>
        <taxon>Poales</taxon>
        <taxon>Poaceae</taxon>
        <taxon>PACMAD clade</taxon>
        <taxon>Panicoideae</taxon>
        <taxon>Panicodae</taxon>
        <taxon>Paniceae</taxon>
        <taxon>Panicinae</taxon>
        <taxon>Panicum</taxon>
        <taxon>Panicum sect. Hiantes</taxon>
    </lineage>
</organism>
<dbReference type="FunFam" id="3.40.50.2000:FF:000027">
    <property type="entry name" value="Glycosyltransferase"/>
    <property type="match status" value="1"/>
</dbReference>
<dbReference type="AlphaFoldDB" id="A0A8T0P238"/>
<comment type="caution">
    <text evidence="6">The sequence shown here is derived from an EMBL/GenBank/DDBJ whole genome shotgun (WGS) entry which is preliminary data.</text>
</comment>
<dbReference type="InterPro" id="IPR002213">
    <property type="entry name" value="UDP_glucos_trans"/>
</dbReference>
<dbReference type="EMBL" id="CM029053">
    <property type="protein sequence ID" value="KAG2554272.1"/>
    <property type="molecule type" value="Genomic_DNA"/>
</dbReference>
<keyword evidence="2 3" id="KW-0808">Transferase</keyword>
<accession>A0A8T0P238</accession>
<dbReference type="Pfam" id="PF26168">
    <property type="entry name" value="Glyco_transf_N"/>
    <property type="match status" value="1"/>
</dbReference>
<dbReference type="Pfam" id="PF00201">
    <property type="entry name" value="UDPGT"/>
    <property type="match status" value="1"/>
</dbReference>
<dbReference type="PANTHER" id="PTHR11926">
    <property type="entry name" value="GLUCOSYL/GLUCURONOSYL TRANSFERASES"/>
    <property type="match status" value="1"/>
</dbReference>
<keyword evidence="7" id="KW-1185">Reference proteome</keyword>
<dbReference type="GO" id="GO:0080044">
    <property type="term" value="F:quercetin 7-O-glucosyltransferase activity"/>
    <property type="evidence" value="ECO:0007669"/>
    <property type="project" value="TreeGrafter"/>
</dbReference>
<reference evidence="6 7" key="1">
    <citation type="submission" date="2020-05" db="EMBL/GenBank/DDBJ databases">
        <title>WGS assembly of Panicum virgatum.</title>
        <authorList>
            <person name="Lovell J.T."/>
            <person name="Jenkins J."/>
            <person name="Shu S."/>
            <person name="Juenger T.E."/>
            <person name="Schmutz J."/>
        </authorList>
    </citation>
    <scope>NUCLEOTIDE SEQUENCE [LARGE SCALE GENOMIC DNA]</scope>
    <source>
        <strain evidence="7">cv. AP13</strain>
    </source>
</reference>
<keyword evidence="3" id="KW-0328">Glycosyltransferase</keyword>
<dbReference type="PROSITE" id="PS00375">
    <property type="entry name" value="UDPGT"/>
    <property type="match status" value="1"/>
</dbReference>
<gene>
    <name evidence="6" type="ORF">PVAP13_9KG651000</name>
</gene>
<proteinExistence type="inferred from homology"/>
<evidence type="ECO:0000256" key="2">
    <source>
        <dbReference type="ARBA" id="ARBA00022679"/>
    </source>
</evidence>
<evidence type="ECO:0000256" key="1">
    <source>
        <dbReference type="ARBA" id="ARBA00009995"/>
    </source>
</evidence>
<name>A0A8T0P238_PANVG</name>
<dbReference type="FunFam" id="3.40.50.2000:FF:000055">
    <property type="entry name" value="Glycosyltransferase"/>
    <property type="match status" value="1"/>
</dbReference>
<comment type="similarity">
    <text evidence="1 3">Belongs to the UDP-glycosyltransferase family.</text>
</comment>
<sequence>MRIVGRLVAALRPGSRRQASMSAAATLPTGQAAPHAVCVPFPTQGHITPMLKLAKILHARGFRVTFVNTEYNHRRLVRSRGAAAVAGLAAFRFATIPDGLPASDANATQDPATISYATKHSCPPHLRRLLAGLDGVTCVVADNLMSFSVDAAREVGVPCALFWTASACGYMGYRNFRLLIDRGIVPLQDQEQLTNGFMDTPVGWAPGMSKHTRLKDMPTFLRTTDPDDVLMNFQLQEVERSEHASAVVINTLDELERPALDAMRSIIPAVYTVGPLASVAERVVDRSLQAVSCSLWREDQSCLQWLDATKPRPRSVVYVNFGSITVMSGQELAEFAWGLAGSGHRFLWIVRPDVVKGGGGASSAEAAALPPGFLEATEGRGLVASWCDQEAVLRHEAVGLFLTHSGWNSTLESLCAGVPMLCWPFFAEQQTNCRYKCVEWGVAMEVGDNVRREAVEARIREAMGGDKGKDMARRAAEWREAAAGSAARSLANLDRLINDVLLSPAPLLPGGSLKMA</sequence>
<evidence type="ECO:0000256" key="4">
    <source>
        <dbReference type="RuleBase" id="RU362057"/>
    </source>
</evidence>
<evidence type="ECO:0000256" key="3">
    <source>
        <dbReference type="RuleBase" id="RU003718"/>
    </source>
</evidence>
<dbReference type="EC" id="2.4.1.-" evidence="4"/>
<dbReference type="CDD" id="cd03784">
    <property type="entry name" value="GT1_Gtf-like"/>
    <property type="match status" value="1"/>
</dbReference>
<dbReference type="SUPFAM" id="SSF53756">
    <property type="entry name" value="UDP-Glycosyltransferase/glycogen phosphorylase"/>
    <property type="match status" value="1"/>
</dbReference>
<dbReference type="PANTHER" id="PTHR11926:SF324">
    <property type="entry name" value="GLYCOSYLTRANSFERASE"/>
    <property type="match status" value="1"/>
</dbReference>
<evidence type="ECO:0000313" key="6">
    <source>
        <dbReference type="EMBL" id="KAG2554272.1"/>
    </source>
</evidence>
<dbReference type="Gene3D" id="3.40.50.2000">
    <property type="entry name" value="Glycogen Phosphorylase B"/>
    <property type="match status" value="2"/>
</dbReference>